<dbReference type="EMBL" id="CP025611">
    <property type="protein sequence ID" value="AUN30136.1"/>
    <property type="molecule type" value="Genomic_DNA"/>
</dbReference>
<dbReference type="KEGG" id="ncb:C0V82_07760"/>
<keyword evidence="2" id="KW-0472">Membrane</keyword>
<evidence type="ECO:0000313" key="3">
    <source>
        <dbReference type="EMBL" id="AUN30136.1"/>
    </source>
</evidence>
<sequence length="250" mass="26284">MPSCSVICCALDLLTFRKDILPPMATAPAPSNRPTAPRLPTGGGRDPFAHSKAVRVARVALPAVACVVLLTIFIWPLFGGSSDKSKPGPAQGDLELTQARYLGTDKSDQPFEIRAERAAQQGGGRSMVDLTIPQADITLKRGAWLSMAAAKGAYDQDKQVLSLQGPVSFYHGSGYELRTQEAILDVKKGIAWGNKPVEGQGPMGTVEAGGFRVLQDGDVLVFTGHARLRAFGAGSGQTAQTSDKPGATAP</sequence>
<name>A0A2K9NC63_9PROT</name>
<evidence type="ECO:0000256" key="1">
    <source>
        <dbReference type="SAM" id="MobiDB-lite"/>
    </source>
</evidence>
<dbReference type="Proteomes" id="UP000234752">
    <property type="component" value="Chromosome eg_1"/>
</dbReference>
<dbReference type="InterPro" id="IPR010664">
    <property type="entry name" value="LipoPS_assembly_LptC-rel"/>
</dbReference>
<organism evidence="3 4">
    <name type="scientific">Niveispirillum cyanobacteriorum</name>
    <dbReference type="NCBI Taxonomy" id="1612173"/>
    <lineage>
        <taxon>Bacteria</taxon>
        <taxon>Pseudomonadati</taxon>
        <taxon>Pseudomonadota</taxon>
        <taxon>Alphaproteobacteria</taxon>
        <taxon>Rhodospirillales</taxon>
        <taxon>Azospirillaceae</taxon>
        <taxon>Niveispirillum</taxon>
    </lineage>
</organism>
<keyword evidence="4" id="KW-1185">Reference proteome</keyword>
<evidence type="ECO:0000256" key="2">
    <source>
        <dbReference type="SAM" id="Phobius"/>
    </source>
</evidence>
<evidence type="ECO:0000313" key="4">
    <source>
        <dbReference type="Proteomes" id="UP000234752"/>
    </source>
</evidence>
<feature type="region of interest" description="Disordered" evidence="1">
    <location>
        <begin position="24"/>
        <end position="46"/>
    </location>
</feature>
<accession>A0A2K9NC63</accession>
<dbReference type="Pfam" id="PF06835">
    <property type="entry name" value="LptC"/>
    <property type="match status" value="1"/>
</dbReference>
<reference evidence="3 4" key="1">
    <citation type="submission" date="2017-12" db="EMBL/GenBank/DDBJ databases">
        <title>Genomes of bacteria within cyanobacterial aggregates.</title>
        <authorList>
            <person name="Cai H."/>
        </authorList>
    </citation>
    <scope>NUCLEOTIDE SEQUENCE [LARGE SCALE GENOMIC DNA]</scope>
    <source>
        <strain evidence="3 4">TH16</strain>
    </source>
</reference>
<proteinExistence type="predicted"/>
<protein>
    <recommendedName>
        <fullName evidence="5">LPS export ABC transporter periplasmic protein LptC</fullName>
    </recommendedName>
</protein>
<keyword evidence="2" id="KW-0812">Transmembrane</keyword>
<evidence type="ECO:0008006" key="5">
    <source>
        <dbReference type="Google" id="ProtNLM"/>
    </source>
</evidence>
<feature type="transmembrane region" description="Helical" evidence="2">
    <location>
        <begin position="59"/>
        <end position="78"/>
    </location>
</feature>
<keyword evidence="2" id="KW-1133">Transmembrane helix</keyword>
<gene>
    <name evidence="3" type="ORF">C0V82_07760</name>
</gene>
<dbReference type="AlphaFoldDB" id="A0A2K9NC63"/>